<sequence>MSPTNILLTLTISMPTDEEPTVFPIQPPPQCILCPLCQGKTSRHDKRRRRFRHGYAWHIGTLWIELEVPRQRCTSCDYTFTFDYGLGIIRSSTASFRREIVQRCHGRVLTDVARGYHLPYTTVERWFYRYVPEQLPDQTATRVCVDEFALRKGHHYATSVLNTDTGHVLAVVPHRDRDQDAMETALSLANGNVKAVVSDLAPAIAKAVGAVFPDAIHVLDRFHIIQFFTDALKIRRRYLGEEKKHHPFRLIDRCLSSKPTRLTEEERQFVAQWLTEDEHTRHLYQALQHIRYVFQSTTVKQVKRRFSDWIKRYQSHVFGAVSKIAKRFVLREKAMIDTILSPLSNGLMEGVNNKIKLIKRRGPFLSVHSIRNRALIWSSLTFGDEQINLHKSKISLYILQSLFYIINTDIW</sequence>
<dbReference type="PANTHER" id="PTHR33498">
    <property type="entry name" value="TRANSPOSASE FOR INSERTION SEQUENCE ELEMENT IS1557"/>
    <property type="match status" value="1"/>
</dbReference>
<dbReference type="AlphaFoldDB" id="B7GF69"/>
<organism evidence="2 3">
    <name type="scientific">Anoxybacillus flavithermus (strain DSM 21510 / WK1)</name>
    <dbReference type="NCBI Taxonomy" id="491915"/>
    <lineage>
        <taxon>Bacteria</taxon>
        <taxon>Bacillati</taxon>
        <taxon>Bacillota</taxon>
        <taxon>Bacilli</taxon>
        <taxon>Bacillales</taxon>
        <taxon>Anoxybacillaceae</taxon>
        <taxon>Anoxybacillus</taxon>
    </lineage>
</organism>
<dbReference type="eggNOG" id="COG3464">
    <property type="taxonomic scope" value="Bacteria"/>
</dbReference>
<dbReference type="KEGG" id="afl:Aflv_2369"/>
<dbReference type="Proteomes" id="UP000000742">
    <property type="component" value="Chromosome"/>
</dbReference>
<proteinExistence type="predicted"/>
<dbReference type="GeneID" id="7038641"/>
<protein>
    <submittedName>
        <fullName evidence="2">Transposase</fullName>
    </submittedName>
</protein>
<dbReference type="InterPro" id="IPR047951">
    <property type="entry name" value="Transpos_ISL3"/>
</dbReference>
<evidence type="ECO:0000259" key="1">
    <source>
        <dbReference type="Pfam" id="PF01610"/>
    </source>
</evidence>
<gene>
    <name evidence="2" type="ordered locus">Aflv_2369</name>
</gene>
<dbReference type="RefSeq" id="WP_012575894.1">
    <property type="nucleotide sequence ID" value="NC_011567.1"/>
</dbReference>
<accession>B7GF69</accession>
<dbReference type="HOGENOM" id="CLU_041900_1_3_9"/>
<evidence type="ECO:0000313" key="3">
    <source>
        <dbReference type="Proteomes" id="UP000000742"/>
    </source>
</evidence>
<dbReference type="STRING" id="491915.Aflv_2369"/>
<dbReference type="PANTHER" id="PTHR33498:SF1">
    <property type="entry name" value="TRANSPOSASE FOR INSERTION SEQUENCE ELEMENT IS1557"/>
    <property type="match status" value="1"/>
</dbReference>
<dbReference type="PATRIC" id="fig|491915.6.peg.2440"/>
<dbReference type="Pfam" id="PF01610">
    <property type="entry name" value="DDE_Tnp_ISL3"/>
    <property type="match status" value="1"/>
</dbReference>
<dbReference type="InterPro" id="IPR002560">
    <property type="entry name" value="Transposase_DDE"/>
</dbReference>
<evidence type="ECO:0000313" key="2">
    <source>
        <dbReference type="EMBL" id="ACJ34726.1"/>
    </source>
</evidence>
<reference evidence="2 3" key="1">
    <citation type="journal article" date="2008" name="Genome Biol.">
        <title>Encapsulated in silica: genome, proteome and physiology of the thermophilic bacterium Anoxybacillus flavithermus WK1.</title>
        <authorList>
            <person name="Saw J.H."/>
            <person name="Mountain B.W."/>
            <person name="Feng L."/>
            <person name="Omelchenko M.V."/>
            <person name="Hou S."/>
            <person name="Saito J.A."/>
            <person name="Stott M.B."/>
            <person name="Li D."/>
            <person name="Zhao G."/>
            <person name="Wu J."/>
            <person name="Galperin M.Y."/>
            <person name="Koonin E.V."/>
            <person name="Makarova K.S."/>
            <person name="Wolf Y.I."/>
            <person name="Rigden D.J."/>
            <person name="Dunfield P.F."/>
            <person name="Wang L."/>
            <person name="Alam M."/>
        </authorList>
    </citation>
    <scope>NUCLEOTIDE SEQUENCE [LARGE SCALE GENOMIC DNA]</scope>
    <source>
        <strain evidence="3">DSM 21510 / WK1</strain>
    </source>
</reference>
<feature type="domain" description="Transposase IS204/IS1001/IS1096/IS1165 DDE" evidence="1">
    <location>
        <begin position="143"/>
        <end position="362"/>
    </location>
</feature>
<dbReference type="EMBL" id="CP000922">
    <property type="protein sequence ID" value="ACJ34726.1"/>
    <property type="molecule type" value="Genomic_DNA"/>
</dbReference>
<dbReference type="NCBIfam" id="NF033550">
    <property type="entry name" value="transpos_ISL3"/>
    <property type="match status" value="1"/>
</dbReference>
<name>B7GF69_ANOFW</name>